<dbReference type="Gene3D" id="1.10.630.10">
    <property type="entry name" value="Cytochrome P450"/>
    <property type="match status" value="1"/>
</dbReference>
<dbReference type="Proteomes" id="UP000221538">
    <property type="component" value="Unassembled WGS sequence"/>
</dbReference>
<evidence type="ECO:0000256" key="2">
    <source>
        <dbReference type="RuleBase" id="RU000461"/>
    </source>
</evidence>
<proteinExistence type="inferred from homology"/>
<reference evidence="3 4" key="2">
    <citation type="journal article" date="2013" name="Environ. Sci. Technol.">
        <title>The 4-tert-butylphenol-utilizing bacterium Sphingobium fuliginis OMI can degrade bisphenols via phenolic ring hydroxylation and meta-cleavage pathway.</title>
        <authorList>
            <person name="Ogata Y."/>
            <person name="Goda S."/>
            <person name="Toyama T."/>
            <person name="Sei K."/>
            <person name="Ike M."/>
        </authorList>
    </citation>
    <scope>NUCLEOTIDE SEQUENCE [LARGE SCALE GENOMIC DNA]</scope>
    <source>
        <strain evidence="3 4">OMI</strain>
    </source>
</reference>
<dbReference type="GO" id="GO:0005506">
    <property type="term" value="F:iron ion binding"/>
    <property type="evidence" value="ECO:0007669"/>
    <property type="project" value="InterPro"/>
</dbReference>
<name>A0A292ZNT4_SPHSA</name>
<keyword evidence="2" id="KW-0479">Metal-binding</keyword>
<dbReference type="PRINTS" id="PR00359">
    <property type="entry name" value="BP450"/>
</dbReference>
<dbReference type="GO" id="GO:0020037">
    <property type="term" value="F:heme binding"/>
    <property type="evidence" value="ECO:0007669"/>
    <property type="project" value="InterPro"/>
</dbReference>
<dbReference type="GO" id="GO:0018683">
    <property type="term" value="F:camphor 5-monooxygenase activity"/>
    <property type="evidence" value="ECO:0007669"/>
    <property type="project" value="UniProtKB-EC"/>
</dbReference>
<keyword evidence="2" id="KW-0349">Heme</keyword>
<dbReference type="CDD" id="cd11035">
    <property type="entry name" value="P450cam-like"/>
    <property type="match status" value="1"/>
</dbReference>
<accession>A0A292ZNT4</accession>
<dbReference type="InterPro" id="IPR017972">
    <property type="entry name" value="Cyt_P450_CS"/>
</dbReference>
<organism evidence="3 4">
    <name type="scientific">Sphingobium fuliginis (strain ATCC 27551)</name>
    <dbReference type="NCBI Taxonomy" id="336203"/>
    <lineage>
        <taxon>Bacteria</taxon>
        <taxon>Pseudomonadati</taxon>
        <taxon>Pseudomonadota</taxon>
        <taxon>Alphaproteobacteria</taxon>
        <taxon>Sphingomonadales</taxon>
        <taxon>Sphingomonadaceae</taxon>
        <taxon>Sphingobium</taxon>
    </lineage>
</organism>
<reference evidence="3 4" key="1">
    <citation type="journal article" date="2013" name="Biodegradation">
        <title>Occurrence of 4-tert-butylphenol (4-t-BP) biodegradation in an aquatic sample caused by the presence of Spirodela polyrrhiza and isolation of a 4-t-BP-utilizing bacterium.</title>
        <authorList>
            <person name="Ogata Y."/>
            <person name="Toyama T."/>
            <person name="Yu N."/>
            <person name="Wang X."/>
            <person name="Sei K."/>
            <person name="Ike M."/>
        </authorList>
    </citation>
    <scope>NUCLEOTIDE SEQUENCE [LARGE SCALE GENOMIC DNA]</scope>
    <source>
        <strain evidence="3 4">OMI</strain>
    </source>
</reference>
<dbReference type="EMBL" id="BEWI01000032">
    <property type="protein sequence ID" value="GAY24505.1"/>
    <property type="molecule type" value="Genomic_DNA"/>
</dbReference>
<dbReference type="EC" id="1.14.15.1" evidence="3"/>
<keyword evidence="2" id="KW-0503">Monooxygenase</keyword>
<dbReference type="Pfam" id="PF00067">
    <property type="entry name" value="p450"/>
    <property type="match status" value="1"/>
</dbReference>
<dbReference type="InterPro" id="IPR001128">
    <property type="entry name" value="Cyt_P450"/>
</dbReference>
<keyword evidence="2 3" id="KW-0560">Oxidoreductase</keyword>
<evidence type="ECO:0000313" key="3">
    <source>
        <dbReference type="EMBL" id="GAY24505.1"/>
    </source>
</evidence>
<dbReference type="SUPFAM" id="SSF48264">
    <property type="entry name" value="Cytochrome P450"/>
    <property type="match status" value="1"/>
</dbReference>
<comment type="similarity">
    <text evidence="1 2">Belongs to the cytochrome P450 family.</text>
</comment>
<protein>
    <submittedName>
        <fullName evidence="3">Cytochrome P450-cam</fullName>
        <ecNumber evidence="3">1.14.15.1</ecNumber>
    </submittedName>
</protein>
<dbReference type="PROSITE" id="PS00086">
    <property type="entry name" value="CYTOCHROME_P450"/>
    <property type="match status" value="1"/>
</dbReference>
<gene>
    <name evidence="3" type="ORF">SFOMI_5085</name>
</gene>
<dbReference type="PANTHER" id="PTHR46696">
    <property type="entry name" value="P450, PUTATIVE (EUROFUNG)-RELATED"/>
    <property type="match status" value="1"/>
</dbReference>
<dbReference type="PANTHER" id="PTHR46696:SF6">
    <property type="entry name" value="P450, PUTATIVE (EUROFUNG)-RELATED"/>
    <property type="match status" value="1"/>
</dbReference>
<dbReference type="AlphaFoldDB" id="A0A292ZNT4"/>
<evidence type="ECO:0000256" key="1">
    <source>
        <dbReference type="ARBA" id="ARBA00010617"/>
    </source>
</evidence>
<dbReference type="InterPro" id="IPR036396">
    <property type="entry name" value="Cyt_P450_sf"/>
</dbReference>
<sequence>MSADMTSVAEGELAPRPDHVPAALVRDFNIYDIPGSAEDVQAAYAAIQQANPDIFWTPHNGGHWVATRSDDIIAMQRDYHHFSHKHIVLPPMPEGTPRQIPLEMDPPEHARYRRPLMQSLMPAVVSELESKVRDVAVEAIERVLPRGECEFIEDFAKILPIHVFLELVDLPISDKHRLLPIAERSVRGHTAEIRLQAQQEMGGYLMDEIRARRDNPGEDLLSKLVNVNVGEGRISEMEAVSYATLVLFGGLDTVAGMIGFIARFLALNPGHRRQLVERLDDEDFIKHAIEEMIRRHGLANTSRVITENLEYKGVYFQAGDRILPANLWVGTDDRVNADPLVVDFSREKPVHAAFGNGAHACPGAVLARREIRIFLQEWLSRIPDFRIKPGTKPVLATGMVNGVLSLDLCWP</sequence>
<comment type="caution">
    <text evidence="3">The sequence shown here is derived from an EMBL/GenBank/DDBJ whole genome shotgun (WGS) entry which is preliminary data.</text>
</comment>
<dbReference type="InterPro" id="IPR002397">
    <property type="entry name" value="Cyt_P450_B"/>
</dbReference>
<evidence type="ECO:0000313" key="4">
    <source>
        <dbReference type="Proteomes" id="UP000221538"/>
    </source>
</evidence>
<keyword evidence="2" id="KW-0408">Iron</keyword>